<dbReference type="Proteomes" id="UP000024837">
    <property type="component" value="Unassembled WGS sequence"/>
</dbReference>
<dbReference type="GO" id="GO:0032543">
    <property type="term" value="P:mitochondrial translation"/>
    <property type="evidence" value="ECO:0007669"/>
    <property type="project" value="TreeGrafter"/>
</dbReference>
<proteinExistence type="inferred from homology"/>
<dbReference type="FunFam" id="4.10.640.10:FF:000013">
    <property type="entry name" value="37S ribosomal protein S18"/>
    <property type="match status" value="1"/>
</dbReference>
<dbReference type="HOGENOM" id="CLU_1057760_0_0_1"/>
<evidence type="ECO:0000256" key="5">
    <source>
        <dbReference type="SAM" id="MobiDB-lite"/>
    </source>
</evidence>
<evidence type="ECO:0000256" key="3">
    <source>
        <dbReference type="ARBA" id="ARBA00023274"/>
    </source>
</evidence>
<dbReference type="InterPro" id="IPR001648">
    <property type="entry name" value="Ribosomal_bS18"/>
</dbReference>
<dbReference type="NCBIfam" id="TIGR00165">
    <property type="entry name" value="S18"/>
    <property type="match status" value="1"/>
</dbReference>
<keyword evidence="2" id="KW-0689">Ribosomal protein</keyword>
<comment type="similarity">
    <text evidence="1">Belongs to the bacterial ribosomal protein bS18 family.</text>
</comment>
<dbReference type="PANTHER" id="PTHR13479">
    <property type="entry name" value="30S RIBOSOMAL PROTEIN S18"/>
    <property type="match status" value="1"/>
</dbReference>
<accession>W7I309</accession>
<evidence type="ECO:0000313" key="6">
    <source>
        <dbReference type="EMBL" id="EWC46533.1"/>
    </source>
</evidence>
<protein>
    <recommendedName>
        <fullName evidence="4">Small ribosomal subunit protein bS18m</fullName>
    </recommendedName>
</protein>
<evidence type="ECO:0000256" key="1">
    <source>
        <dbReference type="ARBA" id="ARBA00005589"/>
    </source>
</evidence>
<feature type="region of interest" description="Disordered" evidence="5">
    <location>
        <begin position="74"/>
        <end position="104"/>
    </location>
</feature>
<gene>
    <name evidence="6" type="ORF">DRE_04256</name>
</gene>
<keyword evidence="7" id="KW-1185">Reference proteome</keyword>
<dbReference type="AlphaFoldDB" id="W7I309"/>
<dbReference type="GO" id="GO:0070181">
    <property type="term" value="F:small ribosomal subunit rRNA binding"/>
    <property type="evidence" value="ECO:0007669"/>
    <property type="project" value="TreeGrafter"/>
</dbReference>
<sequence length="288" mass="32859">MSLRRSTTLLRAAVRDGPVVPLVRPVAPRRLISSSAPNQESVITDIGEQPISPAYLITPYSQLTSLVKNLPQKTTSSLPPIQESTAFPTGSQPPVATAANPPTRLTSSQNAFKSLERVNMYSSLLVDHLQDLVRQRHELESSNRVKVNPEIYRFQTNFVSQSYINPADLSYEEYEKYVQSRRHHVRADIFETLQENPIHHYKNFNLLKDFMTTAGRIKHRSVTGLSNTNQRKVSKAIRRAVGIGLLPSVHRHPFVLMTEQKRELDGFRDRVRPEGRQRPPNHRPEQFL</sequence>
<dbReference type="PANTHER" id="PTHR13479:SF40">
    <property type="entry name" value="SMALL RIBOSOMAL SUBUNIT PROTEIN BS18M"/>
    <property type="match status" value="1"/>
</dbReference>
<reference evidence="6 7" key="1">
    <citation type="submission" date="2013-05" db="EMBL/GenBank/DDBJ databases">
        <title>Drechslerella stenobrocha genome reveals carnivorous origination and mechanical trapping mechanism of predatory fungi.</title>
        <authorList>
            <person name="Liu X."/>
            <person name="Zhang W."/>
            <person name="Liu K."/>
        </authorList>
    </citation>
    <scope>NUCLEOTIDE SEQUENCE [LARGE SCALE GENOMIC DNA]</scope>
    <source>
        <strain evidence="6 7">248</strain>
    </source>
</reference>
<evidence type="ECO:0000256" key="2">
    <source>
        <dbReference type="ARBA" id="ARBA00022980"/>
    </source>
</evidence>
<evidence type="ECO:0000313" key="7">
    <source>
        <dbReference type="Proteomes" id="UP000024837"/>
    </source>
</evidence>
<feature type="region of interest" description="Disordered" evidence="5">
    <location>
        <begin position="269"/>
        <end position="288"/>
    </location>
</feature>
<dbReference type="SUPFAM" id="SSF46911">
    <property type="entry name" value="Ribosomal protein S18"/>
    <property type="match status" value="1"/>
</dbReference>
<dbReference type="GO" id="GO:0005763">
    <property type="term" value="C:mitochondrial small ribosomal subunit"/>
    <property type="evidence" value="ECO:0007669"/>
    <property type="project" value="TreeGrafter"/>
</dbReference>
<dbReference type="GO" id="GO:0003735">
    <property type="term" value="F:structural constituent of ribosome"/>
    <property type="evidence" value="ECO:0007669"/>
    <property type="project" value="InterPro"/>
</dbReference>
<name>W7I309_9PEZI</name>
<evidence type="ECO:0000256" key="4">
    <source>
        <dbReference type="ARBA" id="ARBA00035264"/>
    </source>
</evidence>
<dbReference type="InterPro" id="IPR036870">
    <property type="entry name" value="Ribosomal_bS18_sf"/>
</dbReference>
<keyword evidence="3" id="KW-0687">Ribonucleoprotein</keyword>
<dbReference type="Pfam" id="PF01084">
    <property type="entry name" value="Ribosomal_S18"/>
    <property type="match status" value="1"/>
</dbReference>
<dbReference type="Gene3D" id="4.10.640.10">
    <property type="entry name" value="Ribosomal protein S18"/>
    <property type="match status" value="1"/>
</dbReference>
<dbReference type="OrthoDB" id="21463at2759"/>
<feature type="compositionally biased region" description="Polar residues" evidence="5">
    <location>
        <begin position="74"/>
        <end position="94"/>
    </location>
</feature>
<organism evidence="6 7">
    <name type="scientific">Drechslerella stenobrocha 248</name>
    <dbReference type="NCBI Taxonomy" id="1043628"/>
    <lineage>
        <taxon>Eukaryota</taxon>
        <taxon>Fungi</taxon>
        <taxon>Dikarya</taxon>
        <taxon>Ascomycota</taxon>
        <taxon>Pezizomycotina</taxon>
        <taxon>Orbiliomycetes</taxon>
        <taxon>Orbiliales</taxon>
        <taxon>Orbiliaceae</taxon>
        <taxon>Drechslerella</taxon>
    </lineage>
</organism>
<dbReference type="EMBL" id="KI966417">
    <property type="protein sequence ID" value="EWC46533.1"/>
    <property type="molecule type" value="Genomic_DNA"/>
</dbReference>